<dbReference type="OrthoDB" id="2690514at2"/>
<evidence type="ECO:0000313" key="1">
    <source>
        <dbReference type="EMBL" id="TCT25538.1"/>
    </source>
</evidence>
<keyword evidence="2" id="KW-1185">Reference proteome</keyword>
<dbReference type="Proteomes" id="UP000294650">
    <property type="component" value="Unassembled WGS sequence"/>
</dbReference>
<dbReference type="AlphaFoldDB" id="A0A4R3N8N5"/>
<dbReference type="InterPro" id="IPR019658">
    <property type="entry name" value="DUF2515"/>
</dbReference>
<comment type="caution">
    <text evidence="1">The sequence shown here is derived from an EMBL/GenBank/DDBJ whole genome shotgun (WGS) entry which is preliminary data.</text>
</comment>
<dbReference type="RefSeq" id="WP_132370972.1">
    <property type="nucleotide sequence ID" value="NZ_SMAN01000003.1"/>
</dbReference>
<accession>A0A4R3N8N5</accession>
<dbReference type="EMBL" id="SMAN01000003">
    <property type="protein sequence ID" value="TCT25538.1"/>
    <property type="molecule type" value="Genomic_DNA"/>
</dbReference>
<sequence>MSKELYKKIRRTTDDQNRTNITRTKAYLNFYLHHPEIRWAFLASQVSRNAGWNMTDLKSATYRNLLSEKMARHLYMTYERANWFIFSDAFPQLLIYHYSVKYRTPVFDLLTNFQVSRFMDEEWRRFYEKKDQNRLLTALIINEQNVIQKPVIEHPHYQHAVFRRLPYLFQDRCHLNGVFFPTMQGDLYGFFIKGFTKVDRRIATGKKLASLLFHPNLHEQFFAFATSVEPDGRRREYEQFMGEKMIETNQLENLYSVIPHQNLVRRDWRNVQKVKAKWWKPERVKIKNIKRKFYRKRKLLSILAKGIRAIKKVDNP</sequence>
<name>A0A4R3N8N5_9BACI</name>
<protein>
    <submittedName>
        <fullName evidence="1">Uncharacterized protein DUF2515</fullName>
    </submittedName>
</protein>
<dbReference type="Pfam" id="PF10720">
    <property type="entry name" value="DUF2515"/>
    <property type="match status" value="1"/>
</dbReference>
<evidence type="ECO:0000313" key="2">
    <source>
        <dbReference type="Proteomes" id="UP000294650"/>
    </source>
</evidence>
<organism evidence="1 2">
    <name type="scientific">Melghiribacillus thermohalophilus</name>
    <dbReference type="NCBI Taxonomy" id="1324956"/>
    <lineage>
        <taxon>Bacteria</taxon>
        <taxon>Bacillati</taxon>
        <taxon>Bacillota</taxon>
        <taxon>Bacilli</taxon>
        <taxon>Bacillales</taxon>
        <taxon>Bacillaceae</taxon>
        <taxon>Melghiribacillus</taxon>
    </lineage>
</organism>
<proteinExistence type="predicted"/>
<gene>
    <name evidence="1" type="ORF">EDD68_10393</name>
</gene>
<reference evidence="1 2" key="1">
    <citation type="submission" date="2019-03" db="EMBL/GenBank/DDBJ databases">
        <title>Genomic Encyclopedia of Type Strains, Phase IV (KMG-IV): sequencing the most valuable type-strain genomes for metagenomic binning, comparative biology and taxonomic classification.</title>
        <authorList>
            <person name="Goeker M."/>
        </authorList>
    </citation>
    <scope>NUCLEOTIDE SEQUENCE [LARGE SCALE GENOMIC DNA]</scope>
    <source>
        <strain evidence="1 2">DSM 25894</strain>
    </source>
</reference>